<dbReference type="RefSeq" id="WP_345453006.1">
    <property type="nucleotide sequence ID" value="NZ_BAABKG010000001.1"/>
</dbReference>
<comment type="caution">
    <text evidence="12">The sequence shown here is derived from an EMBL/GenBank/DDBJ whole genome shotgun (WGS) entry which is preliminary data.</text>
</comment>
<organism evidence="12 13">
    <name type="scientific">Nocardioides marinquilinus</name>
    <dbReference type="NCBI Taxonomy" id="1210400"/>
    <lineage>
        <taxon>Bacteria</taxon>
        <taxon>Bacillati</taxon>
        <taxon>Actinomycetota</taxon>
        <taxon>Actinomycetes</taxon>
        <taxon>Propionibacteriales</taxon>
        <taxon>Nocardioidaceae</taxon>
        <taxon>Nocardioides</taxon>
    </lineage>
</organism>
<feature type="domain" description="PAC" evidence="11">
    <location>
        <begin position="99"/>
        <end position="151"/>
    </location>
</feature>
<comment type="catalytic activity">
    <reaction evidence="1">
        <text>ATP + protein L-histidine = ADP + protein N-phospho-L-histidine.</text>
        <dbReference type="EC" id="2.7.13.3"/>
    </reaction>
</comment>
<dbReference type="InterPro" id="IPR000700">
    <property type="entry name" value="PAS-assoc_C"/>
</dbReference>
<dbReference type="InterPro" id="IPR001610">
    <property type="entry name" value="PAC"/>
</dbReference>
<dbReference type="Gene3D" id="3.30.450.20">
    <property type="entry name" value="PAS domain"/>
    <property type="match status" value="1"/>
</dbReference>
<evidence type="ECO:0000259" key="9">
    <source>
        <dbReference type="PROSITE" id="PS50109"/>
    </source>
</evidence>
<dbReference type="PROSITE" id="PS50113">
    <property type="entry name" value="PAC"/>
    <property type="match status" value="1"/>
</dbReference>
<dbReference type="CDD" id="cd00082">
    <property type="entry name" value="HisKA"/>
    <property type="match status" value="1"/>
</dbReference>
<keyword evidence="4" id="KW-0597">Phosphoprotein</keyword>
<evidence type="ECO:0000256" key="3">
    <source>
        <dbReference type="ARBA" id="ARBA00012438"/>
    </source>
</evidence>
<keyword evidence="7" id="KW-0902">Two-component regulatory system</keyword>
<dbReference type="EC" id="2.7.13.3" evidence="3"/>
<dbReference type="InterPro" id="IPR036097">
    <property type="entry name" value="HisK_dim/P_sf"/>
</dbReference>
<keyword evidence="13" id="KW-1185">Reference proteome</keyword>
<dbReference type="InterPro" id="IPR052162">
    <property type="entry name" value="Sensor_kinase/Photoreceptor"/>
</dbReference>
<dbReference type="Pfam" id="PF00512">
    <property type="entry name" value="HisKA"/>
    <property type="match status" value="1"/>
</dbReference>
<dbReference type="SMART" id="SM00387">
    <property type="entry name" value="HATPase_c"/>
    <property type="match status" value="1"/>
</dbReference>
<dbReference type="InterPro" id="IPR035965">
    <property type="entry name" value="PAS-like_dom_sf"/>
</dbReference>
<keyword evidence="5" id="KW-0808">Transferase</keyword>
<evidence type="ECO:0000313" key="13">
    <source>
        <dbReference type="Proteomes" id="UP001500221"/>
    </source>
</evidence>
<dbReference type="EMBL" id="BAABKG010000001">
    <property type="protein sequence ID" value="GAA5140335.1"/>
    <property type="molecule type" value="Genomic_DNA"/>
</dbReference>
<dbReference type="PANTHER" id="PTHR43304">
    <property type="entry name" value="PHYTOCHROME-LIKE PROTEIN CPH1"/>
    <property type="match status" value="1"/>
</dbReference>
<dbReference type="InterPro" id="IPR036890">
    <property type="entry name" value="HATPase_C_sf"/>
</dbReference>
<dbReference type="PROSITE" id="PS50109">
    <property type="entry name" value="HIS_KIN"/>
    <property type="match status" value="1"/>
</dbReference>
<dbReference type="PRINTS" id="PR00344">
    <property type="entry name" value="BCTRLSENSOR"/>
</dbReference>
<feature type="domain" description="Histidine kinase" evidence="9">
    <location>
        <begin position="169"/>
        <end position="401"/>
    </location>
</feature>
<dbReference type="Pfam" id="PF08447">
    <property type="entry name" value="PAS_3"/>
    <property type="match status" value="1"/>
</dbReference>
<evidence type="ECO:0000259" key="10">
    <source>
        <dbReference type="PROSITE" id="PS50112"/>
    </source>
</evidence>
<evidence type="ECO:0000256" key="4">
    <source>
        <dbReference type="ARBA" id="ARBA00022553"/>
    </source>
</evidence>
<proteinExistence type="predicted"/>
<dbReference type="InterPro" id="IPR005467">
    <property type="entry name" value="His_kinase_dom"/>
</dbReference>
<dbReference type="Proteomes" id="UP001500221">
    <property type="component" value="Unassembled WGS sequence"/>
</dbReference>
<evidence type="ECO:0000259" key="11">
    <source>
        <dbReference type="PROSITE" id="PS50113"/>
    </source>
</evidence>
<dbReference type="InterPro" id="IPR003594">
    <property type="entry name" value="HATPase_dom"/>
</dbReference>
<evidence type="ECO:0000256" key="5">
    <source>
        <dbReference type="ARBA" id="ARBA00022679"/>
    </source>
</evidence>
<sequence length="402" mass="42479">MIDEPVLTAPAALVPDPPQPPDPVADRAWDLTFERSPIGMAVVLPDGSWARVNEALCLMLGRSPDELHACTFQDITHPDDLAADVELLEECLAGRRDGYRTTKRYVHANGDLVWGDLSVALVRHPDGRPMHFVSQILDITDQHRDRDRLEGALERLARANEDLEAFAAIASHELKTPLAGVRAGLELIRDLLETPDATALSQVRALAARGESSVDRMATLLDALLALTVTKTGGADGDGGAGESTLRRPVALAVVVEATLGDLPASLRLPDVTIEVAPGVAAAPPVAVEPNLVRTVLTTLVANAVKYRDAGRHLTVVIDAGEPDDGSLTVCVANDGPPIPAAERERVFSLHSRGSSTTAVTGSGIGLAVSRSIVEWHGGRIWIDGGPTSGVTVAFTLPLAPH</sequence>
<evidence type="ECO:0000256" key="6">
    <source>
        <dbReference type="ARBA" id="ARBA00022777"/>
    </source>
</evidence>
<feature type="region of interest" description="Disordered" evidence="8">
    <location>
        <begin position="1"/>
        <end position="21"/>
    </location>
</feature>
<dbReference type="NCBIfam" id="TIGR00229">
    <property type="entry name" value="sensory_box"/>
    <property type="match status" value="1"/>
</dbReference>
<evidence type="ECO:0000256" key="2">
    <source>
        <dbReference type="ARBA" id="ARBA00004236"/>
    </source>
</evidence>
<evidence type="ECO:0000256" key="8">
    <source>
        <dbReference type="SAM" id="MobiDB-lite"/>
    </source>
</evidence>
<dbReference type="CDD" id="cd00130">
    <property type="entry name" value="PAS"/>
    <property type="match status" value="1"/>
</dbReference>
<dbReference type="InterPro" id="IPR013655">
    <property type="entry name" value="PAS_fold_3"/>
</dbReference>
<name>A0ABP9P3R9_9ACTN</name>
<accession>A0ABP9P3R9</accession>
<dbReference type="Pfam" id="PF02518">
    <property type="entry name" value="HATPase_c"/>
    <property type="match status" value="1"/>
</dbReference>
<dbReference type="Gene3D" id="3.30.565.10">
    <property type="entry name" value="Histidine kinase-like ATPase, C-terminal domain"/>
    <property type="match status" value="1"/>
</dbReference>
<dbReference type="SMART" id="SM00388">
    <property type="entry name" value="HisKA"/>
    <property type="match status" value="1"/>
</dbReference>
<protein>
    <recommendedName>
        <fullName evidence="3">histidine kinase</fullName>
        <ecNumber evidence="3">2.7.13.3</ecNumber>
    </recommendedName>
</protein>
<comment type="subcellular location">
    <subcellularLocation>
        <location evidence="2">Cell membrane</location>
    </subcellularLocation>
</comment>
<evidence type="ECO:0000313" key="12">
    <source>
        <dbReference type="EMBL" id="GAA5140335.1"/>
    </source>
</evidence>
<dbReference type="Gene3D" id="1.10.287.130">
    <property type="match status" value="1"/>
</dbReference>
<dbReference type="PANTHER" id="PTHR43304:SF1">
    <property type="entry name" value="PAC DOMAIN-CONTAINING PROTEIN"/>
    <property type="match status" value="1"/>
</dbReference>
<dbReference type="InterPro" id="IPR003661">
    <property type="entry name" value="HisK_dim/P_dom"/>
</dbReference>
<gene>
    <name evidence="12" type="ORF">GCM10023340_00300</name>
</gene>
<dbReference type="SUPFAM" id="SSF55785">
    <property type="entry name" value="PYP-like sensor domain (PAS domain)"/>
    <property type="match status" value="1"/>
</dbReference>
<dbReference type="SMART" id="SM00091">
    <property type="entry name" value="PAS"/>
    <property type="match status" value="1"/>
</dbReference>
<evidence type="ECO:0000256" key="7">
    <source>
        <dbReference type="ARBA" id="ARBA00023012"/>
    </source>
</evidence>
<reference evidence="13" key="1">
    <citation type="journal article" date="2019" name="Int. J. Syst. Evol. Microbiol.">
        <title>The Global Catalogue of Microorganisms (GCM) 10K type strain sequencing project: providing services to taxonomists for standard genome sequencing and annotation.</title>
        <authorList>
            <consortium name="The Broad Institute Genomics Platform"/>
            <consortium name="The Broad Institute Genome Sequencing Center for Infectious Disease"/>
            <person name="Wu L."/>
            <person name="Ma J."/>
        </authorList>
    </citation>
    <scope>NUCLEOTIDE SEQUENCE [LARGE SCALE GENOMIC DNA]</scope>
    <source>
        <strain evidence="13">JCM 18459</strain>
    </source>
</reference>
<dbReference type="InterPro" id="IPR000014">
    <property type="entry name" value="PAS"/>
</dbReference>
<dbReference type="SUPFAM" id="SSF47384">
    <property type="entry name" value="Homodimeric domain of signal transducing histidine kinase"/>
    <property type="match status" value="1"/>
</dbReference>
<dbReference type="SUPFAM" id="SSF55874">
    <property type="entry name" value="ATPase domain of HSP90 chaperone/DNA topoisomerase II/histidine kinase"/>
    <property type="match status" value="1"/>
</dbReference>
<dbReference type="SMART" id="SM00086">
    <property type="entry name" value="PAC"/>
    <property type="match status" value="1"/>
</dbReference>
<evidence type="ECO:0000256" key="1">
    <source>
        <dbReference type="ARBA" id="ARBA00000085"/>
    </source>
</evidence>
<dbReference type="PROSITE" id="PS50112">
    <property type="entry name" value="PAS"/>
    <property type="match status" value="1"/>
</dbReference>
<feature type="domain" description="PAS" evidence="10">
    <location>
        <begin position="25"/>
        <end position="95"/>
    </location>
</feature>
<keyword evidence="6" id="KW-0418">Kinase</keyword>
<dbReference type="InterPro" id="IPR004358">
    <property type="entry name" value="Sig_transdc_His_kin-like_C"/>
</dbReference>